<accession>A0ABY0CTY0</accession>
<dbReference type="EMBL" id="SADD01000003">
    <property type="protein sequence ID" value="RVU45773.1"/>
    <property type="molecule type" value="Genomic_DNA"/>
</dbReference>
<feature type="compositionally biased region" description="Low complexity" evidence="1">
    <location>
        <begin position="373"/>
        <end position="384"/>
    </location>
</feature>
<evidence type="ECO:0000313" key="3">
    <source>
        <dbReference type="EMBL" id="RVU45773.1"/>
    </source>
</evidence>
<gene>
    <name evidence="3" type="ORF">EA187_08395</name>
</gene>
<dbReference type="RefSeq" id="WP_127779962.1">
    <property type="nucleotide sequence ID" value="NZ_SADD01000003.1"/>
</dbReference>
<protein>
    <recommendedName>
        <fullName evidence="5">HAMP domain-containing protein</fullName>
    </recommendedName>
</protein>
<sequence>MKLRTRLLLGYGYMAVLVLLTAGGAAFGFFSISEAIDRILSENFRSVTASVEMMEALEHQNTMTMSALLTRENIEEGLLLSDQSFYAALGRAEANATIDGEAELLEEVRANYVGYVEVRNATLERRHEQPLRAFSEEIFPSYIQARQQTFELLDRNHQAIIEADRNARMTALQTAGWLGLLVTVALVSMVFLARALQSKILLRLEELNEVAEAILVGEHWRRFDMRENDELGVVSRQLNAALDARDELQAEMRGRINQQKQLVLGLIWGLPGERMLVGLDSHLIASTWTVDHHEVVEATLGWLRARRREILEAFRETHEPAVIEAQFEGIDVEIRLLATQDGRPVGWLVQRLDVSDDASTPENSPPEEPSPSPGAGSVGRSSVD</sequence>
<evidence type="ECO:0008006" key="5">
    <source>
        <dbReference type="Google" id="ProtNLM"/>
    </source>
</evidence>
<dbReference type="Gene3D" id="6.10.340.10">
    <property type="match status" value="1"/>
</dbReference>
<dbReference type="Proteomes" id="UP000282926">
    <property type="component" value="Unassembled WGS sequence"/>
</dbReference>
<keyword evidence="4" id="KW-1185">Reference proteome</keyword>
<feature type="transmembrane region" description="Helical" evidence="2">
    <location>
        <begin position="175"/>
        <end position="193"/>
    </location>
</feature>
<evidence type="ECO:0000256" key="1">
    <source>
        <dbReference type="SAM" id="MobiDB-lite"/>
    </source>
</evidence>
<name>A0ABY0CTY0_9DELT</name>
<evidence type="ECO:0000313" key="4">
    <source>
        <dbReference type="Proteomes" id="UP000282926"/>
    </source>
</evidence>
<feature type="transmembrane region" description="Helical" evidence="2">
    <location>
        <begin position="7"/>
        <end position="30"/>
    </location>
</feature>
<reference evidence="3 4" key="1">
    <citation type="submission" date="2019-01" db="EMBL/GenBank/DDBJ databases">
        <title>Lujinxingia litoralis gen. nov., sp. nov. and Lujinxingia sediminis gen. nov., sp. nov., new members in the order Bradymonadales, isolated from coastal sediment.</title>
        <authorList>
            <person name="Li C.-M."/>
        </authorList>
    </citation>
    <scope>NUCLEOTIDE SEQUENCE [LARGE SCALE GENOMIC DNA]</scope>
    <source>
        <strain evidence="3 4">SEH01</strain>
    </source>
</reference>
<organism evidence="3 4">
    <name type="scientific">Lujinxingia sediminis</name>
    <dbReference type="NCBI Taxonomy" id="2480984"/>
    <lineage>
        <taxon>Bacteria</taxon>
        <taxon>Deltaproteobacteria</taxon>
        <taxon>Bradymonadales</taxon>
        <taxon>Lujinxingiaceae</taxon>
        <taxon>Lujinxingia</taxon>
    </lineage>
</organism>
<keyword evidence="2" id="KW-0812">Transmembrane</keyword>
<feature type="region of interest" description="Disordered" evidence="1">
    <location>
        <begin position="352"/>
        <end position="384"/>
    </location>
</feature>
<keyword evidence="2" id="KW-1133">Transmembrane helix</keyword>
<feature type="compositionally biased region" description="Pro residues" evidence="1">
    <location>
        <begin position="363"/>
        <end position="372"/>
    </location>
</feature>
<comment type="caution">
    <text evidence="3">The sequence shown here is derived from an EMBL/GenBank/DDBJ whole genome shotgun (WGS) entry which is preliminary data.</text>
</comment>
<evidence type="ECO:0000256" key="2">
    <source>
        <dbReference type="SAM" id="Phobius"/>
    </source>
</evidence>
<proteinExistence type="predicted"/>
<keyword evidence="2" id="KW-0472">Membrane</keyword>